<dbReference type="OrthoDB" id="3511730at2759"/>
<evidence type="ECO:0000313" key="2">
    <source>
        <dbReference type="Proteomes" id="UP000799439"/>
    </source>
</evidence>
<gene>
    <name evidence="1" type="ORF">K461DRAFT_271614</name>
</gene>
<dbReference type="EMBL" id="ML996092">
    <property type="protein sequence ID" value="KAF2149044.1"/>
    <property type="molecule type" value="Genomic_DNA"/>
</dbReference>
<dbReference type="Gene3D" id="3.40.50.1820">
    <property type="entry name" value="alpha/beta hydrolase"/>
    <property type="match status" value="1"/>
</dbReference>
<reference evidence="1" key="1">
    <citation type="journal article" date="2020" name="Stud. Mycol.">
        <title>101 Dothideomycetes genomes: a test case for predicting lifestyles and emergence of pathogens.</title>
        <authorList>
            <person name="Haridas S."/>
            <person name="Albert R."/>
            <person name="Binder M."/>
            <person name="Bloem J."/>
            <person name="Labutti K."/>
            <person name="Salamov A."/>
            <person name="Andreopoulos B."/>
            <person name="Baker S."/>
            <person name="Barry K."/>
            <person name="Bills G."/>
            <person name="Bluhm B."/>
            <person name="Cannon C."/>
            <person name="Castanera R."/>
            <person name="Culley D."/>
            <person name="Daum C."/>
            <person name="Ezra D."/>
            <person name="Gonzalez J."/>
            <person name="Henrissat B."/>
            <person name="Kuo A."/>
            <person name="Liang C."/>
            <person name="Lipzen A."/>
            <person name="Lutzoni F."/>
            <person name="Magnuson J."/>
            <person name="Mondo S."/>
            <person name="Nolan M."/>
            <person name="Ohm R."/>
            <person name="Pangilinan J."/>
            <person name="Park H.-J."/>
            <person name="Ramirez L."/>
            <person name="Alfaro M."/>
            <person name="Sun H."/>
            <person name="Tritt A."/>
            <person name="Yoshinaga Y."/>
            <person name="Zwiers L.-H."/>
            <person name="Turgeon B."/>
            <person name="Goodwin S."/>
            <person name="Spatafora J."/>
            <person name="Crous P."/>
            <person name="Grigoriev I."/>
        </authorList>
    </citation>
    <scope>NUCLEOTIDE SEQUENCE</scope>
    <source>
        <strain evidence="1">CBS 260.36</strain>
    </source>
</reference>
<comment type="caution">
    <text evidence="1">The sequence shown here is derived from an EMBL/GenBank/DDBJ whole genome shotgun (WGS) entry which is preliminary data.</text>
</comment>
<organism evidence="1 2">
    <name type="scientific">Myriangium duriaei CBS 260.36</name>
    <dbReference type="NCBI Taxonomy" id="1168546"/>
    <lineage>
        <taxon>Eukaryota</taxon>
        <taxon>Fungi</taxon>
        <taxon>Dikarya</taxon>
        <taxon>Ascomycota</taxon>
        <taxon>Pezizomycotina</taxon>
        <taxon>Dothideomycetes</taxon>
        <taxon>Dothideomycetidae</taxon>
        <taxon>Myriangiales</taxon>
        <taxon>Myriangiaceae</taxon>
        <taxon>Myriangium</taxon>
    </lineage>
</organism>
<keyword evidence="2" id="KW-1185">Reference proteome</keyword>
<accession>A0A9P4IY98</accession>
<proteinExistence type="predicted"/>
<evidence type="ECO:0000313" key="1">
    <source>
        <dbReference type="EMBL" id="KAF2149044.1"/>
    </source>
</evidence>
<dbReference type="InterPro" id="IPR029058">
    <property type="entry name" value="AB_hydrolase_fold"/>
</dbReference>
<dbReference type="SUPFAM" id="SSF53474">
    <property type="entry name" value="alpha/beta-Hydrolases"/>
    <property type="match status" value="1"/>
</dbReference>
<protein>
    <submittedName>
        <fullName evidence="1">Uncharacterized protein</fullName>
    </submittedName>
</protein>
<dbReference type="AlphaFoldDB" id="A0A9P4IY98"/>
<sequence length="319" mass="36024">MSIPDIKTFTSSANASHWVQYRQLNPGAPHTLVFYYGAGGSSVVITLFRSFANTHSNVSILCIDRWTQYSDVGKSTHAHTAAAQPGPSRLSDFSAITVELLDSLNIQVFSVAAHSAGIYPLLGLIRQCGAEGRIRHAFPLCTHIPAAYTASKAMSAMCTMPDFLFNTVTKMDSLPTNPMLRRLVLRFVGSDKNERLHQKEFVDTPECRSLHQQYRPDTDQAALDAERFFLDYRLVYCRLPEVNGDFLLKLYKEMEVHPEVKVTWFTSDKDAFFGPASVRRLFDDVDNPQVEVVNVASATHADIYVRSDVWDRMYRELMQ</sequence>
<name>A0A9P4IY98_9PEZI</name>
<dbReference type="Proteomes" id="UP000799439">
    <property type="component" value="Unassembled WGS sequence"/>
</dbReference>